<name>A0A1H6BQ88_9SPHI</name>
<evidence type="ECO:0000313" key="2">
    <source>
        <dbReference type="Proteomes" id="UP000236731"/>
    </source>
</evidence>
<evidence type="ECO:0000313" key="1">
    <source>
        <dbReference type="EMBL" id="SEG62830.1"/>
    </source>
</evidence>
<gene>
    <name evidence="1" type="ORF">SAMN05421877_11155</name>
</gene>
<reference evidence="2" key="1">
    <citation type="submission" date="2016-10" db="EMBL/GenBank/DDBJ databases">
        <authorList>
            <person name="Varghese N."/>
            <person name="Submissions S."/>
        </authorList>
    </citation>
    <scope>NUCLEOTIDE SEQUENCE [LARGE SCALE GENOMIC DNA]</scope>
    <source>
        <strain evidence="2">DSM 22361</strain>
    </source>
</reference>
<dbReference type="Proteomes" id="UP000236731">
    <property type="component" value="Unassembled WGS sequence"/>
</dbReference>
<sequence>MPRYLWHFCFMEQTKPIRHPNLNLSDEEWDKLEILSGLDYSIDKIATYFGINKTIFRQIAADDDSFLAERLKAGKIKQDMDERLGLHRLAAEGDVPAQKQIHDIKRTRAFKISKMDIFGTFESKKILESLNDYIQAGKSIKDISAEEQLYIDTLVFIRDMDGIYGRKATVEFFVKHFGLKHQRASEMYEESLNLFFGNRNINKKSLRAKFADKLEQAANVVAQNAESSRDWEVYGNLIKQAASMLELDKPDVEKLPKEMYLPTIKVYTLDAETVGLPPINRMELAAEIDALDHPESVKESLKQDALINKLDIASRLDKIEEDFKK</sequence>
<dbReference type="EMBL" id="FNUT01000011">
    <property type="protein sequence ID" value="SEG62830.1"/>
    <property type="molecule type" value="Genomic_DNA"/>
</dbReference>
<protein>
    <submittedName>
        <fullName evidence="1">Uncharacterized protein</fullName>
    </submittedName>
</protein>
<dbReference type="AlphaFoldDB" id="A0A1H6BQ88"/>
<keyword evidence="2" id="KW-1185">Reference proteome</keyword>
<proteinExistence type="predicted"/>
<organism evidence="1 2">
    <name type="scientific">Sphingobacterium lactis</name>
    <dbReference type="NCBI Taxonomy" id="797291"/>
    <lineage>
        <taxon>Bacteria</taxon>
        <taxon>Pseudomonadati</taxon>
        <taxon>Bacteroidota</taxon>
        <taxon>Sphingobacteriia</taxon>
        <taxon>Sphingobacteriales</taxon>
        <taxon>Sphingobacteriaceae</taxon>
        <taxon>Sphingobacterium</taxon>
    </lineage>
</organism>
<accession>A0A1H6BQ88</accession>